<feature type="compositionally biased region" description="Polar residues" evidence="1">
    <location>
        <begin position="457"/>
        <end position="467"/>
    </location>
</feature>
<dbReference type="SUPFAM" id="SSF50156">
    <property type="entry name" value="PDZ domain-like"/>
    <property type="match status" value="2"/>
</dbReference>
<feature type="region of interest" description="Disordered" evidence="1">
    <location>
        <begin position="114"/>
        <end position="150"/>
    </location>
</feature>
<feature type="compositionally biased region" description="Polar residues" evidence="1">
    <location>
        <begin position="647"/>
        <end position="656"/>
    </location>
</feature>
<feature type="domain" description="PDZ" evidence="2">
    <location>
        <begin position="1075"/>
        <end position="1144"/>
    </location>
</feature>
<evidence type="ECO:0000313" key="5">
    <source>
        <dbReference type="RefSeq" id="XP_005169807.3"/>
    </source>
</evidence>
<dbReference type="InterPro" id="IPR055287">
    <property type="entry name" value="IL-16-like"/>
</dbReference>
<feature type="region of interest" description="Disordered" evidence="1">
    <location>
        <begin position="335"/>
        <end position="433"/>
    </location>
</feature>
<feature type="compositionally biased region" description="Acidic residues" evidence="1">
    <location>
        <begin position="862"/>
        <end position="878"/>
    </location>
</feature>
<dbReference type="GO" id="GO:0042609">
    <property type="term" value="F:CD4 receptor binding"/>
    <property type="evidence" value="ECO:0000318"/>
    <property type="project" value="GO_Central"/>
</dbReference>
<evidence type="ECO:0000256" key="1">
    <source>
        <dbReference type="SAM" id="MobiDB-lite"/>
    </source>
</evidence>
<dbReference type="ZFIN" id="ZDB-GENE-030131-8422">
    <property type="gene designation" value="si:dkey-92i15.4"/>
</dbReference>
<feature type="compositionally biased region" description="Polar residues" evidence="1">
    <location>
        <begin position="346"/>
        <end position="379"/>
    </location>
</feature>
<feature type="compositionally biased region" description="Basic and acidic residues" evidence="1">
    <location>
        <begin position="707"/>
        <end position="730"/>
    </location>
</feature>
<feature type="compositionally biased region" description="Polar residues" evidence="1">
    <location>
        <begin position="664"/>
        <end position="686"/>
    </location>
</feature>
<feature type="compositionally biased region" description="Polar residues" evidence="1">
    <location>
        <begin position="1"/>
        <end position="10"/>
    </location>
</feature>
<evidence type="ECO:0000313" key="7">
    <source>
        <dbReference type="ZFIN" id="ZDB-GENE-030131-8422"/>
    </source>
</evidence>
<evidence type="ECO:0000313" key="6">
    <source>
        <dbReference type="RefSeq" id="XP_021328662.2"/>
    </source>
</evidence>
<feature type="compositionally biased region" description="Basic and acidic residues" evidence="1">
    <location>
        <begin position="74"/>
        <end position="90"/>
    </location>
</feature>
<dbReference type="Proteomes" id="UP000000437">
    <property type="component" value="Chromosome 16"/>
</dbReference>
<dbReference type="GO" id="GO:0050930">
    <property type="term" value="P:induction of positive chemotaxis"/>
    <property type="evidence" value="ECO:0007669"/>
    <property type="project" value="InterPro"/>
</dbReference>
<feature type="domain" description="PDZ" evidence="2">
    <location>
        <begin position="973"/>
        <end position="1044"/>
    </location>
</feature>
<feature type="region of interest" description="Disordered" evidence="1">
    <location>
        <begin position="707"/>
        <end position="732"/>
    </location>
</feature>
<protein>
    <submittedName>
        <fullName evidence="4 5">Uncharacterized protein si:dkey-92i15.4</fullName>
    </submittedName>
</protein>
<dbReference type="GO" id="GO:0019221">
    <property type="term" value="P:cytokine-mediated signaling pathway"/>
    <property type="evidence" value="ECO:0000318"/>
    <property type="project" value="GO_Central"/>
</dbReference>
<keyword evidence="3" id="KW-1185">Reference proteome</keyword>
<dbReference type="PANTHER" id="PTHR48484">
    <property type="entry name" value="PRO-INTERLEUKIN-16"/>
    <property type="match status" value="1"/>
</dbReference>
<dbReference type="InterPro" id="IPR036034">
    <property type="entry name" value="PDZ_sf"/>
</dbReference>
<dbReference type="RefSeq" id="XP_005169807.3">
    <property type="nucleotide sequence ID" value="XM_005169750.6"/>
</dbReference>
<evidence type="ECO:0000313" key="3">
    <source>
        <dbReference type="Proteomes" id="UP000000437"/>
    </source>
</evidence>
<feature type="compositionally biased region" description="Basic and acidic residues" evidence="1">
    <location>
        <begin position="551"/>
        <end position="561"/>
    </location>
</feature>
<dbReference type="FunFam" id="2.30.42.10:FF:000122">
    <property type="entry name" value="Pro-interleukin-16"/>
    <property type="match status" value="1"/>
</dbReference>
<name>A0A8M2BH19_DANRE</name>
<dbReference type="SMART" id="SM00228">
    <property type="entry name" value="PDZ"/>
    <property type="match status" value="2"/>
</dbReference>
<proteinExistence type="predicted"/>
<feature type="compositionally biased region" description="Basic and acidic residues" evidence="1">
    <location>
        <begin position="514"/>
        <end position="532"/>
    </location>
</feature>
<accession>A0A8M2BH19</accession>
<feature type="compositionally biased region" description="Polar residues" evidence="1">
    <location>
        <begin position="204"/>
        <end position="216"/>
    </location>
</feature>
<dbReference type="Pfam" id="PF00595">
    <property type="entry name" value="PDZ"/>
    <property type="match status" value="2"/>
</dbReference>
<feature type="region of interest" description="Disordered" evidence="1">
    <location>
        <begin position="193"/>
        <end position="216"/>
    </location>
</feature>
<feature type="region of interest" description="Disordered" evidence="1">
    <location>
        <begin position="447"/>
        <end position="467"/>
    </location>
</feature>
<feature type="compositionally biased region" description="Basic and acidic residues" evidence="1">
    <location>
        <begin position="125"/>
        <end position="150"/>
    </location>
</feature>
<dbReference type="PROSITE" id="PS50106">
    <property type="entry name" value="PDZ"/>
    <property type="match status" value="2"/>
</dbReference>
<feature type="compositionally biased region" description="Polar residues" evidence="1">
    <location>
        <begin position="17"/>
        <end position="41"/>
    </location>
</feature>
<sequence length="1161" mass="127903">MSLHTGTSVCQFPEADTTGSVTEGTQTSDGTAAQSQNQSSVKPYGSAAARFKIRSAKTLTTKDLRKKSFSFERGNVEDSSQKSHPSKDLNKACTSASYTHTNIDETGKTLSKDVRMDSTPLISSEKSRASDKSLITQEDKTQTASDRNRGDELRKFHQLSKSKSLDWRVMNSRAGLGNTTVMTSGTRDYSHYMRRSDSSEKAETNNNVTSSTQENQPITYSRRIQANNVANDVDQSSDRKVSPVSGYTSLRMNQISFAIEKASSGQSLPSRLKPRLSLDSIKDGGSLWAQQPGESSLGQADKKIGFWTKEQGLSNAEEVTGNQTIKERIDKLLASHGKPDDLSPDISFTKSMDTVDSTPSQGKNTTDSSDYTQSQQNKPLDNAEKAGTFPRRFSKTYFGPKPEPSLNNENRNVQRENPSGLSSSLSSKPKWSTESYKNAQSLLHNNNEESSKRAFTGSPNYCSQSLERTRSKLSATGQYNIHRNQSAYSDSSSNTSSKDLNCLSSRIKEDILKDKQSDKETTKGLDIKENKCHGGSQVETTQPKNQLSSKEAAHSEIHKEGKDNVFTFKTEGKRGEGVLEKFRAQSLDSVKNTISMFESLAQQGTPKDLYSKRTLSVPEHPKPAALVRKSGSERNLHFGRSVGNRENPGTNVFNKNEPNKQTEEGTLNLSKAPHSNSSVKVTPTFEPRQEAYRKSVELVPEFKQMNELRTDRVSRKDDESRTAGQNHIDEPDSALTVHSRLRKMRAMEEKVENPEFSQHSKRLVKQQTIHVKTEDDGDDEDEDTPINSPISAPNTISIEKQSYIGFITVNGTHPKVLPNQPQSSSHFQTAHSSLNHSNNNNYKIREDLTSLTTTGMARWSSDEEDYDEETDTEEDSDSGESSVTITSNMSQSERRSFSVSLMDLCNFGGVDYNSPEWLEDHEDLPSSRSASLSSDISVFSSVTLLSTDELDRLLDDVKSLGDDTLKKYEDVQVVVLHKEVGSGLGFTLAGGVDQNKPVTVHRIISGGVAAQEGSIFEGAQVLSINGTALQNSAHWEALRTLRKAKGQGMAVVVLQSGNSRKDVTEKAGITGRRVRVTLNKSSSDLGFSLEGGVGSSSGDKPLTIQKIFRGGPMSEVFPGDELLEVQGQSLKGLMRLEAWNLIKKLPSGPVDILLHRPHQPH</sequence>
<evidence type="ECO:0000313" key="4">
    <source>
        <dbReference type="RefSeq" id="XP_005169805.3"/>
    </source>
</evidence>
<dbReference type="AGR" id="ZFIN:ZDB-GENE-030131-8422"/>
<evidence type="ECO:0000259" key="2">
    <source>
        <dbReference type="PROSITE" id="PS50106"/>
    </source>
</evidence>
<feature type="region of interest" description="Disordered" evidence="1">
    <location>
        <begin position="1"/>
        <end position="47"/>
    </location>
</feature>
<dbReference type="GO" id="GO:0050729">
    <property type="term" value="P:positive regulation of inflammatory response"/>
    <property type="evidence" value="ECO:0000318"/>
    <property type="project" value="GO_Central"/>
</dbReference>
<feature type="region of interest" description="Disordered" evidence="1">
    <location>
        <begin position="855"/>
        <end position="890"/>
    </location>
</feature>
<reference evidence="4 5" key="1">
    <citation type="submission" date="2025-08" db="UniProtKB">
        <authorList>
            <consortium name="RefSeq"/>
        </authorList>
    </citation>
    <scope>IDENTIFICATION</scope>
    <source>
        <strain evidence="4 5">Tuebingen</strain>
        <tissue evidence="4 5">Fibroblasts and whole tissue</tissue>
    </source>
</reference>
<organism evidence="3 5">
    <name type="scientific">Danio rerio</name>
    <name type="common">Zebrafish</name>
    <name type="synonym">Brachydanio rerio</name>
    <dbReference type="NCBI Taxonomy" id="7955"/>
    <lineage>
        <taxon>Eukaryota</taxon>
        <taxon>Metazoa</taxon>
        <taxon>Chordata</taxon>
        <taxon>Craniata</taxon>
        <taxon>Vertebrata</taxon>
        <taxon>Euteleostomi</taxon>
        <taxon>Actinopterygii</taxon>
        <taxon>Neopterygii</taxon>
        <taxon>Teleostei</taxon>
        <taxon>Ostariophysi</taxon>
        <taxon>Cypriniformes</taxon>
        <taxon>Danionidae</taxon>
        <taxon>Danioninae</taxon>
        <taxon>Danio</taxon>
    </lineage>
</organism>
<feature type="region of interest" description="Disordered" evidence="1">
    <location>
        <begin position="638"/>
        <end position="686"/>
    </location>
</feature>
<feature type="region of interest" description="Disordered" evidence="1">
    <location>
        <begin position="769"/>
        <end position="793"/>
    </location>
</feature>
<dbReference type="AlphaFoldDB" id="A0A8M2BH19"/>
<feature type="compositionally biased region" description="Basic and acidic residues" evidence="1">
    <location>
        <begin position="193"/>
        <end position="203"/>
    </location>
</feature>
<gene>
    <name evidence="4 5 6 7" type="primary">si:dkey-92i15.4</name>
</gene>
<dbReference type="GO" id="GO:0005125">
    <property type="term" value="F:cytokine activity"/>
    <property type="evidence" value="ECO:0000318"/>
    <property type="project" value="GO_Central"/>
</dbReference>
<feature type="region of interest" description="Disordered" evidence="1">
    <location>
        <begin position="64"/>
        <end position="93"/>
    </location>
</feature>
<dbReference type="RefSeq" id="XP_021328662.2">
    <property type="nucleotide sequence ID" value="XM_021472987.3"/>
</dbReference>
<feature type="compositionally biased region" description="Polar residues" evidence="1">
    <location>
        <begin position="405"/>
        <end position="417"/>
    </location>
</feature>
<dbReference type="RefSeq" id="XP_005169805.3">
    <property type="nucleotide sequence ID" value="XM_005169748.6"/>
</dbReference>
<feature type="compositionally biased region" description="Polar residues" evidence="1">
    <location>
        <begin position="537"/>
        <end position="549"/>
    </location>
</feature>
<dbReference type="Gene3D" id="2.30.42.10">
    <property type="match status" value="2"/>
</dbReference>
<feature type="compositionally biased region" description="Low complexity" evidence="1">
    <location>
        <begin position="418"/>
        <end position="432"/>
    </location>
</feature>
<dbReference type="KEGG" id="dre:336478"/>
<feature type="compositionally biased region" description="Acidic residues" evidence="1">
    <location>
        <begin position="775"/>
        <end position="784"/>
    </location>
</feature>
<dbReference type="InterPro" id="IPR001478">
    <property type="entry name" value="PDZ"/>
</dbReference>
<feature type="region of interest" description="Disordered" evidence="1">
    <location>
        <begin position="514"/>
        <end position="561"/>
    </location>
</feature>
<dbReference type="PANTHER" id="PTHR48484:SF1">
    <property type="entry name" value="DENTIN SIALOPHOSPHOPROTEIN"/>
    <property type="match status" value="1"/>
</dbReference>